<organism evidence="2 3">
    <name type="scientific">Spiroplasma sabaudiense Ar-1343</name>
    <dbReference type="NCBI Taxonomy" id="1276257"/>
    <lineage>
        <taxon>Bacteria</taxon>
        <taxon>Bacillati</taxon>
        <taxon>Mycoplasmatota</taxon>
        <taxon>Mollicutes</taxon>
        <taxon>Entomoplasmatales</taxon>
        <taxon>Spiroplasmataceae</taxon>
        <taxon>Spiroplasma</taxon>
    </lineage>
</organism>
<proteinExistence type="predicted"/>
<dbReference type="InterPro" id="IPR038078">
    <property type="entry name" value="PhoU-like_sf"/>
</dbReference>
<dbReference type="KEGG" id="ssab:SSABA_v1c06470"/>
<dbReference type="PANTHER" id="PTHR42930:SF3">
    <property type="entry name" value="PHOSPHATE-SPECIFIC TRANSPORT SYSTEM ACCESSORY PROTEIN PHOU"/>
    <property type="match status" value="1"/>
</dbReference>
<dbReference type="Pfam" id="PF01895">
    <property type="entry name" value="PhoU"/>
    <property type="match status" value="2"/>
</dbReference>
<dbReference type="RefSeq" id="WP_025251188.1">
    <property type="nucleotide sequence ID" value="NZ_CP006934.1"/>
</dbReference>
<dbReference type="HOGENOM" id="CLU_078518_3_0_14"/>
<dbReference type="Proteomes" id="UP000019265">
    <property type="component" value="Chromosome"/>
</dbReference>
<dbReference type="EMBL" id="CP006934">
    <property type="protein sequence ID" value="AHI54049.1"/>
    <property type="molecule type" value="Genomic_DNA"/>
</dbReference>
<dbReference type="Gene3D" id="1.20.58.220">
    <property type="entry name" value="Phosphate transport system protein phou homolog 2, domain 2"/>
    <property type="match status" value="1"/>
</dbReference>
<name>W6AJZ6_9MOLU</name>
<protein>
    <submittedName>
        <fullName evidence="2">Phosphate transport system regulator PhoU</fullName>
    </submittedName>
</protein>
<keyword evidence="3" id="KW-1185">Reference proteome</keyword>
<dbReference type="AlphaFoldDB" id="W6AJZ6"/>
<accession>W6AJZ6</accession>
<evidence type="ECO:0000259" key="1">
    <source>
        <dbReference type="Pfam" id="PF01895"/>
    </source>
</evidence>
<dbReference type="STRING" id="1276257.SSABA_v1c06470"/>
<dbReference type="GO" id="GO:0030643">
    <property type="term" value="P:intracellular phosphate ion homeostasis"/>
    <property type="evidence" value="ECO:0007669"/>
    <property type="project" value="InterPro"/>
</dbReference>
<gene>
    <name evidence="2" type="primary">phoU</name>
    <name evidence="2" type="ORF">SSABA_v1c06470</name>
</gene>
<feature type="domain" description="PhoU" evidence="1">
    <location>
        <begin position="119"/>
        <end position="206"/>
    </location>
</feature>
<dbReference type="PANTHER" id="PTHR42930">
    <property type="entry name" value="PHOSPHATE-SPECIFIC TRANSPORT SYSTEM ACCESSORY PROTEIN PHOU"/>
    <property type="match status" value="1"/>
</dbReference>
<sequence length="227" mass="26274">MSYNKILDNDVKAIKKDMSNLVEATKSQYGRTFEAMKKRDIELANQVISGDKVIDQLQNKFTNMALWKIAKQQMVAGDLRLAVGSILISREIERIADYAKLICMFYINYQPGEIEIGYISKMFDLVNQMLNFISSLFENYENEHRKKVLELRKMLDTNLAELNESLVAEIESSNKLAPKKSMLFISAIRELRNLERAGDHLVNVEEILNFIRTGKFDEVFVDDNDFQ</sequence>
<dbReference type="NCBIfam" id="TIGR02135">
    <property type="entry name" value="phoU_full"/>
    <property type="match status" value="1"/>
</dbReference>
<feature type="domain" description="PhoU" evidence="1">
    <location>
        <begin position="21"/>
        <end position="103"/>
    </location>
</feature>
<evidence type="ECO:0000313" key="2">
    <source>
        <dbReference type="EMBL" id="AHI54049.1"/>
    </source>
</evidence>
<dbReference type="eggNOG" id="COG0704">
    <property type="taxonomic scope" value="Bacteria"/>
</dbReference>
<dbReference type="InterPro" id="IPR028366">
    <property type="entry name" value="PhoU"/>
</dbReference>
<dbReference type="SUPFAM" id="SSF109755">
    <property type="entry name" value="PhoU-like"/>
    <property type="match status" value="1"/>
</dbReference>
<dbReference type="InterPro" id="IPR026022">
    <property type="entry name" value="PhoU_dom"/>
</dbReference>
<dbReference type="OrthoDB" id="9814256at2"/>
<dbReference type="GO" id="GO:0045936">
    <property type="term" value="P:negative regulation of phosphate metabolic process"/>
    <property type="evidence" value="ECO:0007669"/>
    <property type="project" value="InterPro"/>
</dbReference>
<evidence type="ECO:0000313" key="3">
    <source>
        <dbReference type="Proteomes" id="UP000019265"/>
    </source>
</evidence>
<reference evidence="2 3" key="1">
    <citation type="journal article" date="2014" name="Genome Biol. Evol.">
        <title>Molecular evolution of the substrate utilization strategies and putative virulence factors in mosquito-associated Spiroplasma species.</title>
        <authorList>
            <person name="Chang T.H."/>
            <person name="Lo W.S."/>
            <person name="Ku C."/>
            <person name="Chen L.L."/>
            <person name="Kuo C.H."/>
        </authorList>
    </citation>
    <scope>NUCLEOTIDE SEQUENCE [LARGE SCALE GENOMIC DNA]</scope>
    <source>
        <strain evidence="2">Ar-1343</strain>
    </source>
</reference>
<dbReference type="PATRIC" id="fig|1276257.3.peg.657"/>